<evidence type="ECO:0000259" key="7">
    <source>
        <dbReference type="SMART" id="SM00363"/>
    </source>
</evidence>
<comment type="catalytic activity">
    <reaction evidence="1 6">
        <text>a uridine in RNA = a pseudouridine in RNA</text>
        <dbReference type="Rhea" id="RHEA:48348"/>
        <dbReference type="Rhea" id="RHEA-COMP:12068"/>
        <dbReference type="Rhea" id="RHEA-COMP:12069"/>
        <dbReference type="ChEBI" id="CHEBI:65314"/>
        <dbReference type="ChEBI" id="CHEBI:65315"/>
    </reaction>
</comment>
<dbReference type="Pfam" id="PF00849">
    <property type="entry name" value="PseudoU_synth_2"/>
    <property type="match status" value="1"/>
</dbReference>
<dbReference type="SUPFAM" id="SSF55120">
    <property type="entry name" value="Pseudouridine synthase"/>
    <property type="match status" value="1"/>
</dbReference>
<dbReference type="InterPro" id="IPR020103">
    <property type="entry name" value="PsdUridine_synth_cat_dom_sf"/>
</dbReference>
<protein>
    <recommendedName>
        <fullName evidence="6">Pseudouridine synthase</fullName>
        <ecNumber evidence="6">5.4.99.-</ecNumber>
    </recommendedName>
</protein>
<dbReference type="InterPro" id="IPR002942">
    <property type="entry name" value="S4_RNA-bd"/>
</dbReference>
<feature type="active site" evidence="4">
    <location>
        <position position="149"/>
    </location>
</feature>
<dbReference type="GO" id="GO:0120159">
    <property type="term" value="F:rRNA pseudouridine synthase activity"/>
    <property type="evidence" value="ECO:0007669"/>
    <property type="project" value="UniProtKB-ARBA"/>
</dbReference>
<evidence type="ECO:0000256" key="6">
    <source>
        <dbReference type="RuleBase" id="RU362028"/>
    </source>
</evidence>
<dbReference type="GO" id="GO:0003723">
    <property type="term" value="F:RNA binding"/>
    <property type="evidence" value="ECO:0007669"/>
    <property type="project" value="UniProtKB-KW"/>
</dbReference>
<evidence type="ECO:0000313" key="8">
    <source>
        <dbReference type="EMBL" id="MDS3862044.1"/>
    </source>
</evidence>
<dbReference type="CDD" id="cd02869">
    <property type="entry name" value="PseudoU_synth_RluA_like"/>
    <property type="match status" value="1"/>
</dbReference>
<gene>
    <name evidence="8" type="ORF">RIF25_14675</name>
</gene>
<comment type="caution">
    <text evidence="8">The sequence shown here is derived from an EMBL/GenBank/DDBJ whole genome shotgun (WGS) entry which is preliminary data.</text>
</comment>
<keyword evidence="3 6" id="KW-0413">Isomerase</keyword>
<keyword evidence="9" id="KW-1185">Reference proteome</keyword>
<accession>A0AAE4FVF7</accession>
<dbReference type="NCBIfam" id="TIGR00005">
    <property type="entry name" value="rluA_subfam"/>
    <property type="match status" value="1"/>
</dbReference>
<dbReference type="EC" id="5.4.99.-" evidence="6"/>
<evidence type="ECO:0000313" key="9">
    <source>
        <dbReference type="Proteomes" id="UP001268256"/>
    </source>
</evidence>
<organism evidence="8 9">
    <name type="scientific">Pseudocalidococcus azoricus BACA0444</name>
    <dbReference type="NCBI Taxonomy" id="2918990"/>
    <lineage>
        <taxon>Bacteria</taxon>
        <taxon>Bacillati</taxon>
        <taxon>Cyanobacteriota</taxon>
        <taxon>Cyanophyceae</taxon>
        <taxon>Acaryochloridales</taxon>
        <taxon>Thermosynechococcaceae</taxon>
        <taxon>Pseudocalidococcus</taxon>
        <taxon>Pseudocalidococcus azoricus</taxon>
    </lineage>
</organism>
<evidence type="ECO:0000256" key="1">
    <source>
        <dbReference type="ARBA" id="ARBA00000073"/>
    </source>
</evidence>
<evidence type="ECO:0000256" key="2">
    <source>
        <dbReference type="ARBA" id="ARBA00010876"/>
    </source>
</evidence>
<comment type="similarity">
    <text evidence="2 6">Belongs to the pseudouridine synthase RluA family.</text>
</comment>
<dbReference type="PROSITE" id="PS50889">
    <property type="entry name" value="S4"/>
    <property type="match status" value="1"/>
</dbReference>
<feature type="domain" description="RNA-binding S4" evidence="7">
    <location>
        <begin position="25"/>
        <end position="90"/>
    </location>
</feature>
<dbReference type="InterPro" id="IPR050188">
    <property type="entry name" value="RluA_PseudoU_synthase"/>
</dbReference>
<dbReference type="SMART" id="SM00363">
    <property type="entry name" value="S4"/>
    <property type="match status" value="1"/>
</dbReference>
<dbReference type="Gene3D" id="3.30.2350.10">
    <property type="entry name" value="Pseudouridine synthase"/>
    <property type="match status" value="1"/>
</dbReference>
<dbReference type="PANTHER" id="PTHR21600:SF44">
    <property type="entry name" value="RIBOSOMAL LARGE SUBUNIT PSEUDOURIDINE SYNTHASE D"/>
    <property type="match status" value="1"/>
</dbReference>
<dbReference type="AlphaFoldDB" id="A0AAE4FVF7"/>
<proteinExistence type="inferred from homology"/>
<dbReference type="EMBL" id="JAVMIP010000020">
    <property type="protein sequence ID" value="MDS3862044.1"/>
    <property type="molecule type" value="Genomic_DNA"/>
</dbReference>
<keyword evidence="5" id="KW-0694">RNA-binding</keyword>
<dbReference type="Gene3D" id="3.10.290.10">
    <property type="entry name" value="RNA-binding S4 domain"/>
    <property type="match status" value="1"/>
</dbReference>
<dbReference type="InterPro" id="IPR006224">
    <property type="entry name" value="PsdUridine_synth_RluA-like_CS"/>
</dbReference>
<dbReference type="PANTHER" id="PTHR21600">
    <property type="entry name" value="MITOCHONDRIAL RNA PSEUDOURIDINE SYNTHASE"/>
    <property type="match status" value="1"/>
</dbReference>
<evidence type="ECO:0000256" key="3">
    <source>
        <dbReference type="ARBA" id="ARBA00023235"/>
    </source>
</evidence>
<name>A0AAE4FVF7_9CYAN</name>
<evidence type="ECO:0000256" key="5">
    <source>
        <dbReference type="PROSITE-ProRule" id="PRU00182"/>
    </source>
</evidence>
<dbReference type="PROSITE" id="PS01129">
    <property type="entry name" value="PSI_RLU"/>
    <property type="match status" value="1"/>
</dbReference>
<dbReference type="RefSeq" id="WP_322879261.1">
    <property type="nucleotide sequence ID" value="NZ_JAVMIP010000020.1"/>
</dbReference>
<comment type="function">
    <text evidence="6">Responsible for synthesis of pseudouridine from uracil.</text>
</comment>
<evidence type="ECO:0000256" key="4">
    <source>
        <dbReference type="PIRSR" id="PIRSR606225-1"/>
    </source>
</evidence>
<dbReference type="InterPro" id="IPR036986">
    <property type="entry name" value="S4_RNA-bd_sf"/>
</dbReference>
<dbReference type="Pfam" id="PF01479">
    <property type="entry name" value="S4"/>
    <property type="match status" value="1"/>
</dbReference>
<reference evidence="9" key="1">
    <citation type="submission" date="2023-07" db="EMBL/GenBank/DDBJ databases">
        <authorList>
            <person name="Luz R."/>
            <person name="Cordeiro R."/>
            <person name="Fonseca A."/>
            <person name="Goncalves V."/>
        </authorList>
    </citation>
    <scope>NUCLEOTIDE SEQUENCE [LARGE SCALE GENOMIC DNA]</scope>
    <source>
        <strain evidence="9">BACA0444</strain>
    </source>
</reference>
<dbReference type="InterPro" id="IPR006145">
    <property type="entry name" value="PsdUridine_synth_RsuA/RluA"/>
</dbReference>
<sequence>MTEVELNPDQNLPQTLLFQASHSGSRLDQFLAQAHPEISRSRWQALIEQGQIQINGQVCLSKKIPIQIGDLIGVEFPPPQACELVPEAIPLDVLYEDDQIILINKPVGLVVHPAPGHDSGTLVHALLAHCPDLPGIGGQQRPGIVHRLDKDTSGVMMVAKTEFALQHLQAQIKARTAKRDYLGLVQGVPPTPTGTINAAIGRHPSNRKKMAVTELERGRGAITHWSVQERLGHYTLVLFQLDTGRTHQIRVHAAHAGWPITGDPVYGTTRKVAGHSLSGQMLHAYQLTLNHPLTNQQLTLTAPLPPPFAHLLQALRRQT</sequence>
<dbReference type="SUPFAM" id="SSF55174">
    <property type="entry name" value="Alpha-L RNA-binding motif"/>
    <property type="match status" value="1"/>
</dbReference>
<dbReference type="CDD" id="cd00165">
    <property type="entry name" value="S4"/>
    <property type="match status" value="1"/>
</dbReference>
<dbReference type="InterPro" id="IPR006225">
    <property type="entry name" value="PsdUridine_synth_RluC/D"/>
</dbReference>
<dbReference type="GO" id="GO:0000455">
    <property type="term" value="P:enzyme-directed rRNA pseudouridine synthesis"/>
    <property type="evidence" value="ECO:0007669"/>
    <property type="project" value="UniProtKB-ARBA"/>
</dbReference>
<dbReference type="Proteomes" id="UP001268256">
    <property type="component" value="Unassembled WGS sequence"/>
</dbReference>